<dbReference type="PROSITE" id="PS00548">
    <property type="entry name" value="RIBOSOMAL_S3"/>
    <property type="match status" value="1"/>
</dbReference>
<dbReference type="InterPro" id="IPR005704">
    <property type="entry name" value="Ribosomal_uS3_bac-typ"/>
</dbReference>
<evidence type="ECO:0000256" key="8">
    <source>
        <dbReference type="HAMAP-Rule" id="MF_01309"/>
    </source>
</evidence>
<dbReference type="PANTHER" id="PTHR11760">
    <property type="entry name" value="30S/40S RIBOSOMAL PROTEIN S3"/>
    <property type="match status" value="1"/>
</dbReference>
<evidence type="ECO:0000313" key="11">
    <source>
        <dbReference type="Proteomes" id="UP000216943"/>
    </source>
</evidence>
<keyword evidence="5 8" id="KW-0687">Ribonucleoprotein</keyword>
<evidence type="ECO:0000256" key="3">
    <source>
        <dbReference type="ARBA" id="ARBA00022884"/>
    </source>
</evidence>
<dbReference type="InterPro" id="IPR004044">
    <property type="entry name" value="KH_dom_type_2"/>
</dbReference>
<dbReference type="PROSITE" id="PS50823">
    <property type="entry name" value="KH_TYPE_2"/>
    <property type="match status" value="1"/>
</dbReference>
<comment type="similarity">
    <text evidence="1 8 9">Belongs to the universal ribosomal protein uS3 family.</text>
</comment>
<dbReference type="Pfam" id="PF07650">
    <property type="entry name" value="KH_2"/>
    <property type="match status" value="1"/>
</dbReference>
<accession>A0A1W1X3A5</accession>
<keyword evidence="2 8" id="KW-0699">rRNA-binding</keyword>
<evidence type="ECO:0000313" key="10">
    <source>
        <dbReference type="EMBL" id="PAK21662.1"/>
    </source>
</evidence>
<dbReference type="SUPFAM" id="SSF54814">
    <property type="entry name" value="Prokaryotic type KH domain (KH-domain type II)"/>
    <property type="match status" value="1"/>
</dbReference>
<reference evidence="11" key="1">
    <citation type="submission" date="2017-08" db="EMBL/GenBank/DDBJ databases">
        <authorList>
            <person name="Alvarez-Ponce D."/>
            <person name="Weitzman C.L."/>
            <person name="Tillett R.L."/>
            <person name="Sandmeier F.C."/>
            <person name="Tracy C.R."/>
        </authorList>
    </citation>
    <scope>NUCLEOTIDE SEQUENCE [LARGE SCALE GENOMIC DNA]</scope>
    <source>
        <strain evidence="11">723</strain>
    </source>
</reference>
<dbReference type="InterPro" id="IPR018280">
    <property type="entry name" value="Ribosomal_uS3_CS"/>
</dbReference>
<gene>
    <name evidence="8" type="primary">rpsC</name>
    <name evidence="10" type="ORF">CJJ23_00815</name>
</gene>
<evidence type="ECO:0000256" key="4">
    <source>
        <dbReference type="ARBA" id="ARBA00022980"/>
    </source>
</evidence>
<dbReference type="InterPro" id="IPR057258">
    <property type="entry name" value="Ribosomal_uS3"/>
</dbReference>
<comment type="subunit">
    <text evidence="8">Part of the 30S ribosomal subunit. Forms a tight complex with proteins S10 and S14.</text>
</comment>
<dbReference type="HAMAP" id="MF_01309_B">
    <property type="entry name" value="Ribosomal_uS3_B"/>
    <property type="match status" value="1"/>
</dbReference>
<evidence type="ECO:0000256" key="5">
    <source>
        <dbReference type="ARBA" id="ARBA00023274"/>
    </source>
</evidence>
<dbReference type="GO" id="GO:0003729">
    <property type="term" value="F:mRNA binding"/>
    <property type="evidence" value="ECO:0007669"/>
    <property type="project" value="UniProtKB-UniRule"/>
</dbReference>
<dbReference type="GO" id="GO:0022627">
    <property type="term" value="C:cytosolic small ribosomal subunit"/>
    <property type="evidence" value="ECO:0007669"/>
    <property type="project" value="TreeGrafter"/>
</dbReference>
<dbReference type="Gene3D" id="3.30.300.20">
    <property type="match status" value="1"/>
</dbReference>
<protein>
    <recommendedName>
        <fullName evidence="7 8">Small ribosomal subunit protein uS3</fullName>
    </recommendedName>
</protein>
<dbReference type="InterPro" id="IPR036419">
    <property type="entry name" value="Ribosomal_S3_C_sf"/>
</dbReference>
<dbReference type="EMBL" id="NQNY01000002">
    <property type="protein sequence ID" value="PAK21662.1"/>
    <property type="molecule type" value="Genomic_DNA"/>
</dbReference>
<sequence>MGQKTNPNGFRYGITKNRNSIWHADKKDFADLLIEDQKIYQFFDKLVRQYQIAKVEIKRNKEKVNVLVHTAKKGAMLGQDASNIATITTNLQKALRKKNYPIKIDLINLDDANLSARLLAEQIAIDLENRRPFRIAQKFAIRNALKAGAKGIKTSVSGRLNGVDMARTEGYAEGLMKLHTLRQNVDYATATARTTYGAIGVKVWISLGDIYEEGKHATTKEN</sequence>
<evidence type="ECO:0000256" key="9">
    <source>
        <dbReference type="RuleBase" id="RU003624"/>
    </source>
</evidence>
<dbReference type="Pfam" id="PF00189">
    <property type="entry name" value="Ribosomal_S3_C"/>
    <property type="match status" value="1"/>
</dbReference>
<dbReference type="InterPro" id="IPR001351">
    <property type="entry name" value="Ribosomal_uS3_C"/>
</dbReference>
<dbReference type="PANTHER" id="PTHR11760:SF19">
    <property type="entry name" value="SMALL RIBOSOMAL SUBUNIT PROTEIN US3C"/>
    <property type="match status" value="1"/>
</dbReference>
<dbReference type="OrthoDB" id="9806396at2"/>
<dbReference type="FunFam" id="3.30.300.20:FF:000001">
    <property type="entry name" value="30S ribosomal protein S3"/>
    <property type="match status" value="1"/>
</dbReference>
<name>A0A1W1X3A5_9BACT</name>
<dbReference type="InterPro" id="IPR015946">
    <property type="entry name" value="KH_dom-like_a/b"/>
</dbReference>
<dbReference type="GO" id="GO:0006412">
    <property type="term" value="P:translation"/>
    <property type="evidence" value="ECO:0007669"/>
    <property type="project" value="UniProtKB-UniRule"/>
</dbReference>
<dbReference type="AlphaFoldDB" id="A0A1W1X3A5"/>
<keyword evidence="3 8" id="KW-0694">RNA-binding</keyword>
<dbReference type="RefSeq" id="WP_084232401.1">
    <property type="nucleotide sequence ID" value="NZ_CP166874.1"/>
</dbReference>
<dbReference type="NCBIfam" id="TIGR01009">
    <property type="entry name" value="rpsC_bact"/>
    <property type="match status" value="1"/>
</dbReference>
<dbReference type="CDD" id="cd02412">
    <property type="entry name" value="KH-II_30S_S3"/>
    <property type="match status" value="1"/>
</dbReference>
<evidence type="ECO:0000256" key="7">
    <source>
        <dbReference type="ARBA" id="ARBA00035257"/>
    </source>
</evidence>
<evidence type="ECO:0000256" key="1">
    <source>
        <dbReference type="ARBA" id="ARBA00010761"/>
    </source>
</evidence>
<dbReference type="Proteomes" id="UP000216943">
    <property type="component" value="Unassembled WGS sequence"/>
</dbReference>
<evidence type="ECO:0000256" key="2">
    <source>
        <dbReference type="ARBA" id="ARBA00022730"/>
    </source>
</evidence>
<dbReference type="InterPro" id="IPR009019">
    <property type="entry name" value="KH_sf_prok-type"/>
</dbReference>
<comment type="caution">
    <text evidence="10">The sequence shown here is derived from an EMBL/GenBank/DDBJ whole genome shotgun (WGS) entry which is preliminary data.</text>
</comment>
<dbReference type="Gene3D" id="3.30.1140.32">
    <property type="entry name" value="Ribosomal protein S3, C-terminal domain"/>
    <property type="match status" value="1"/>
</dbReference>
<dbReference type="GO" id="GO:0019843">
    <property type="term" value="F:rRNA binding"/>
    <property type="evidence" value="ECO:0007669"/>
    <property type="project" value="UniProtKB-UniRule"/>
</dbReference>
<dbReference type="STRING" id="33922.SAMN02745179_00638"/>
<dbReference type="GO" id="GO:0003735">
    <property type="term" value="F:structural constituent of ribosome"/>
    <property type="evidence" value="ECO:0007669"/>
    <property type="project" value="InterPro"/>
</dbReference>
<dbReference type="SUPFAM" id="SSF54821">
    <property type="entry name" value="Ribosomal protein S3 C-terminal domain"/>
    <property type="match status" value="1"/>
</dbReference>
<proteinExistence type="inferred from homology"/>
<keyword evidence="4 8" id="KW-0689">Ribosomal protein</keyword>
<evidence type="ECO:0000256" key="6">
    <source>
        <dbReference type="ARBA" id="ARBA00024998"/>
    </source>
</evidence>
<comment type="function">
    <text evidence="6 8">Binds the lower part of the 30S subunit head. Binds mRNA in the 70S ribosome, positioning it for translation.</text>
</comment>
<organism evidence="10 11">
    <name type="scientific">Mycoplasmopsis agassizii</name>
    <dbReference type="NCBI Taxonomy" id="33922"/>
    <lineage>
        <taxon>Bacteria</taxon>
        <taxon>Bacillati</taxon>
        <taxon>Mycoplasmatota</taxon>
        <taxon>Mycoplasmoidales</taxon>
        <taxon>Metamycoplasmataceae</taxon>
        <taxon>Mycoplasmopsis</taxon>
    </lineage>
</organism>